<keyword evidence="3" id="KW-1185">Reference proteome</keyword>
<evidence type="ECO:0000313" key="2">
    <source>
        <dbReference type="EMBL" id="MFD1204836.1"/>
    </source>
</evidence>
<evidence type="ECO:0000256" key="1">
    <source>
        <dbReference type="SAM" id="SignalP"/>
    </source>
</evidence>
<dbReference type="InterPro" id="IPR031841">
    <property type="entry name" value="Endopep_inhib"/>
</dbReference>
<keyword evidence="1" id="KW-0732">Signal</keyword>
<comment type="caution">
    <text evidence="2">The sequence shown here is derived from an EMBL/GenBank/DDBJ whole genome shotgun (WGS) entry which is preliminary data.</text>
</comment>
<reference evidence="3" key="1">
    <citation type="journal article" date="2019" name="Int. J. Syst. Evol. Microbiol.">
        <title>The Global Catalogue of Microorganisms (GCM) 10K type strain sequencing project: providing services to taxonomists for standard genome sequencing and annotation.</title>
        <authorList>
            <consortium name="The Broad Institute Genomics Platform"/>
            <consortium name="The Broad Institute Genome Sequencing Center for Infectious Disease"/>
            <person name="Wu L."/>
            <person name="Ma J."/>
        </authorList>
    </citation>
    <scope>NUCLEOTIDE SEQUENCE [LARGE SCALE GENOMIC DNA]</scope>
    <source>
        <strain evidence="3">CCUG 53915</strain>
    </source>
</reference>
<sequence length="178" mass="20543">MKRLCLLTLFTFMVLFLVSCSNGSTEIEELTPVESVELTIQMFETERIILNGGMYEEGEYETFTYKGGRYRYLAAHLNTKKKLMATLQETMTKKAAKRFIKENGIIKHKRKMAQLDTVIRSEDPLYRYDSATAKELKAKKKKKTVQLTVPIGETRTAATLTVFFKYDGNGWRIDKIES</sequence>
<dbReference type="Gene3D" id="3.10.450.420">
    <property type="match status" value="1"/>
</dbReference>
<evidence type="ECO:0000313" key="3">
    <source>
        <dbReference type="Proteomes" id="UP001597231"/>
    </source>
</evidence>
<proteinExistence type="predicted"/>
<dbReference type="Proteomes" id="UP001597231">
    <property type="component" value="Unassembled WGS sequence"/>
</dbReference>
<gene>
    <name evidence="2" type="ORF">ACFQ38_06955</name>
</gene>
<dbReference type="RefSeq" id="WP_381480171.1">
    <property type="nucleotide sequence ID" value="NZ_JBHTLT010000033.1"/>
</dbReference>
<dbReference type="PROSITE" id="PS51257">
    <property type="entry name" value="PROKAR_LIPOPROTEIN"/>
    <property type="match status" value="1"/>
</dbReference>
<feature type="signal peptide" evidence="1">
    <location>
        <begin position="1"/>
        <end position="23"/>
    </location>
</feature>
<protein>
    <submittedName>
        <fullName evidence="2">DL-endopeptidase inhibitor IseA family protein</fullName>
    </submittedName>
</protein>
<dbReference type="EMBL" id="JBHTLT010000033">
    <property type="protein sequence ID" value="MFD1204836.1"/>
    <property type="molecule type" value="Genomic_DNA"/>
</dbReference>
<accession>A0ABW3TVL7</accession>
<feature type="chain" id="PRO_5045811545" evidence="1">
    <location>
        <begin position="24"/>
        <end position="178"/>
    </location>
</feature>
<dbReference type="Pfam" id="PF16800">
    <property type="entry name" value="Endopep_inhib"/>
    <property type="match status" value="1"/>
</dbReference>
<name>A0ABW3TVL7_9BACL</name>
<organism evidence="2 3">
    <name type="scientific">Sporosarcina contaminans</name>
    <dbReference type="NCBI Taxonomy" id="633403"/>
    <lineage>
        <taxon>Bacteria</taxon>
        <taxon>Bacillati</taxon>
        <taxon>Bacillota</taxon>
        <taxon>Bacilli</taxon>
        <taxon>Bacillales</taxon>
        <taxon>Caryophanaceae</taxon>
        <taxon>Sporosarcina</taxon>
    </lineage>
</organism>
<dbReference type="InterPro" id="IPR053749">
    <property type="entry name" value="TA_system-associated_sf"/>
</dbReference>